<accession>A0ABQ2S0B8</accession>
<dbReference type="Proteomes" id="UP000644548">
    <property type="component" value="Unassembled WGS sequence"/>
</dbReference>
<evidence type="ECO:0000313" key="1">
    <source>
        <dbReference type="EMBL" id="GGR84699.1"/>
    </source>
</evidence>
<sequence>MTYQLHQLAGDITAGLSEESCRMIDRWLSIPASEPTRTHTGSVSHQNLKRPRSTTSEALSLARELMTLATTEGTAGATTCARQVRFMTRALLVIVDRSVTTYESSREDDRLLSDVLGMGAIRILCFDNASRTAVFVFTDSHLISRAEARALLELAQ</sequence>
<evidence type="ECO:0000313" key="2">
    <source>
        <dbReference type="Proteomes" id="UP000644548"/>
    </source>
</evidence>
<organism evidence="1 2">
    <name type="scientific">Deinococcus sedimenti</name>
    <dbReference type="NCBI Taxonomy" id="1867090"/>
    <lineage>
        <taxon>Bacteria</taxon>
        <taxon>Thermotogati</taxon>
        <taxon>Deinococcota</taxon>
        <taxon>Deinococci</taxon>
        <taxon>Deinococcales</taxon>
        <taxon>Deinococcaceae</taxon>
        <taxon>Deinococcus</taxon>
    </lineage>
</organism>
<gene>
    <name evidence="1" type="ORF">GCM10008960_09660</name>
</gene>
<name>A0ABQ2S0B8_9DEIO</name>
<dbReference type="EMBL" id="BMQN01000001">
    <property type="protein sequence ID" value="GGR84699.1"/>
    <property type="molecule type" value="Genomic_DNA"/>
</dbReference>
<protein>
    <submittedName>
        <fullName evidence="1">Uncharacterized protein</fullName>
    </submittedName>
</protein>
<keyword evidence="2" id="KW-1185">Reference proteome</keyword>
<comment type="caution">
    <text evidence="1">The sequence shown here is derived from an EMBL/GenBank/DDBJ whole genome shotgun (WGS) entry which is preliminary data.</text>
</comment>
<reference evidence="2" key="1">
    <citation type="journal article" date="2019" name="Int. J. Syst. Evol. Microbiol.">
        <title>The Global Catalogue of Microorganisms (GCM) 10K type strain sequencing project: providing services to taxonomists for standard genome sequencing and annotation.</title>
        <authorList>
            <consortium name="The Broad Institute Genomics Platform"/>
            <consortium name="The Broad Institute Genome Sequencing Center for Infectious Disease"/>
            <person name="Wu L."/>
            <person name="Ma J."/>
        </authorList>
    </citation>
    <scope>NUCLEOTIDE SEQUENCE [LARGE SCALE GENOMIC DNA]</scope>
    <source>
        <strain evidence="2">JCM 31405</strain>
    </source>
</reference>
<proteinExistence type="predicted"/>
<dbReference type="RefSeq" id="WP_189071965.1">
    <property type="nucleotide sequence ID" value="NZ_BMQN01000001.1"/>
</dbReference>